<evidence type="ECO:0000313" key="12">
    <source>
        <dbReference type="EMBL" id="KCW54851.1"/>
    </source>
</evidence>
<dbReference type="InterPro" id="IPR017972">
    <property type="entry name" value="Cyt_P450_CS"/>
</dbReference>
<evidence type="ECO:0008006" key="13">
    <source>
        <dbReference type="Google" id="ProtNLM"/>
    </source>
</evidence>
<sequence length="503" mass="57508">MADATLYAIIVSLLSLIILHSFLRRKPKNLPPGPPSLPIIGHLHLLKFPLHRTLYNLSNEHGPIMSLWFGVRHIMVVSSLPLAEECFTKNDIVLANRPELLSGKHISYNNSTLLRLPYGAEWRNLRKIATIEVLSTHRLNMLSHTWRDEAERLMLRLARNGFRDFHRVELKTLFTELTFNVIMRMISGKRYYGEDVSVDKAEASEFREIIKQIVENGGTSYEGDFLPILDWIDYKGFKKMIVRLGKRADAFLQNLVDEHRRRKGDPEFADSMISHLLRLQEAQPENYSDLMIKALVLVMLGAGTDTTSVTLEWVMTNLLNNPDKLKKAQDEIDSIIGHDRLMEEPDVSKLSYLQCIIFETFRLSTTVPLLVPHESSAECTIGEYTVPRGTIVLVNAWAIHRDPELWEDPKTFEPERFEGDNGEKHQKLVLPFGLGRRACPGAPLAQRVMGLTLGLLLQCFDWKRVSKEEIDMTEGNGLTMPKVVPLELMCKVRPPMENLIPKD</sequence>
<evidence type="ECO:0000256" key="9">
    <source>
        <dbReference type="PIRSR" id="PIRSR602401-1"/>
    </source>
</evidence>
<dbReference type="InterPro" id="IPR002401">
    <property type="entry name" value="Cyt_P450_E_grp-I"/>
</dbReference>
<comment type="cofactor">
    <cofactor evidence="9">
        <name>heme</name>
        <dbReference type="ChEBI" id="CHEBI:30413"/>
    </cofactor>
</comment>
<dbReference type="Pfam" id="PF00067">
    <property type="entry name" value="p450"/>
    <property type="match status" value="1"/>
</dbReference>
<dbReference type="GO" id="GO:0016705">
    <property type="term" value="F:oxidoreductase activity, acting on paired donors, with incorporation or reduction of molecular oxygen"/>
    <property type="evidence" value="ECO:0007669"/>
    <property type="project" value="InterPro"/>
</dbReference>
<dbReference type="STRING" id="71139.A0A059AMD6"/>
<dbReference type="GO" id="GO:0016020">
    <property type="term" value="C:membrane"/>
    <property type="evidence" value="ECO:0007669"/>
    <property type="project" value="UniProtKB-SubCell"/>
</dbReference>
<dbReference type="CDD" id="cd20653">
    <property type="entry name" value="CYP81"/>
    <property type="match status" value="1"/>
</dbReference>
<evidence type="ECO:0000256" key="3">
    <source>
        <dbReference type="ARBA" id="ARBA00022617"/>
    </source>
</evidence>
<dbReference type="GO" id="GO:0005506">
    <property type="term" value="F:iron ion binding"/>
    <property type="evidence" value="ECO:0007669"/>
    <property type="project" value="InterPro"/>
</dbReference>
<dbReference type="OMA" id="WSDATCF"/>
<comment type="similarity">
    <text evidence="2 10">Belongs to the cytochrome P450 family.</text>
</comment>
<comment type="subcellular location">
    <subcellularLocation>
        <location evidence="1">Membrane</location>
    </subcellularLocation>
</comment>
<protein>
    <recommendedName>
        <fullName evidence="13">Cytochrome P450</fullName>
    </recommendedName>
</protein>
<evidence type="ECO:0000256" key="4">
    <source>
        <dbReference type="ARBA" id="ARBA00022723"/>
    </source>
</evidence>
<feature type="transmembrane region" description="Helical" evidence="11">
    <location>
        <begin position="6"/>
        <end position="23"/>
    </location>
</feature>
<dbReference type="SUPFAM" id="SSF48264">
    <property type="entry name" value="Cytochrome P450"/>
    <property type="match status" value="1"/>
</dbReference>
<dbReference type="PANTHER" id="PTHR47947">
    <property type="entry name" value="CYTOCHROME P450 82C3-RELATED"/>
    <property type="match status" value="1"/>
</dbReference>
<dbReference type="PROSITE" id="PS00086">
    <property type="entry name" value="CYTOCHROME_P450"/>
    <property type="match status" value="1"/>
</dbReference>
<evidence type="ECO:0000256" key="8">
    <source>
        <dbReference type="ARBA" id="ARBA00023136"/>
    </source>
</evidence>
<dbReference type="FunCoup" id="A0A059AMD6">
    <property type="interactions" value="431"/>
</dbReference>
<keyword evidence="8 11" id="KW-0472">Membrane</keyword>
<gene>
    <name evidence="12" type="ORF">EUGRSUZ_I00796</name>
</gene>
<keyword evidence="4 9" id="KW-0479">Metal-binding</keyword>
<keyword evidence="3 9" id="KW-0349">Heme</keyword>
<dbReference type="InParanoid" id="A0A059AMD6"/>
<dbReference type="Gramene" id="KCW54851">
    <property type="protein sequence ID" value="KCW54851"/>
    <property type="gene ID" value="EUGRSUZ_I00796"/>
</dbReference>
<evidence type="ECO:0000256" key="6">
    <source>
        <dbReference type="ARBA" id="ARBA00023004"/>
    </source>
</evidence>
<organism evidence="12">
    <name type="scientific">Eucalyptus grandis</name>
    <name type="common">Flooded gum</name>
    <dbReference type="NCBI Taxonomy" id="71139"/>
    <lineage>
        <taxon>Eukaryota</taxon>
        <taxon>Viridiplantae</taxon>
        <taxon>Streptophyta</taxon>
        <taxon>Embryophyta</taxon>
        <taxon>Tracheophyta</taxon>
        <taxon>Spermatophyta</taxon>
        <taxon>Magnoliopsida</taxon>
        <taxon>eudicotyledons</taxon>
        <taxon>Gunneridae</taxon>
        <taxon>Pentapetalae</taxon>
        <taxon>rosids</taxon>
        <taxon>malvids</taxon>
        <taxon>Myrtales</taxon>
        <taxon>Myrtaceae</taxon>
        <taxon>Myrtoideae</taxon>
        <taxon>Eucalypteae</taxon>
        <taxon>Eucalyptus</taxon>
    </lineage>
</organism>
<keyword evidence="5 10" id="KW-0560">Oxidoreductase</keyword>
<evidence type="ECO:0000256" key="5">
    <source>
        <dbReference type="ARBA" id="ARBA00023002"/>
    </source>
</evidence>
<feature type="binding site" description="axial binding residue" evidence="9">
    <location>
        <position position="439"/>
    </location>
    <ligand>
        <name>heme</name>
        <dbReference type="ChEBI" id="CHEBI:30413"/>
    </ligand>
    <ligandPart>
        <name>Fe</name>
        <dbReference type="ChEBI" id="CHEBI:18248"/>
    </ligandPart>
</feature>
<dbReference type="FunFam" id="1.10.630.10:FF:000023">
    <property type="entry name" value="Cytochrome P450 family protein"/>
    <property type="match status" value="1"/>
</dbReference>
<name>A0A059AMD6_EUCGR</name>
<dbReference type="eggNOG" id="KOG0156">
    <property type="taxonomic scope" value="Eukaryota"/>
</dbReference>
<reference evidence="12" key="1">
    <citation type="submission" date="2013-07" db="EMBL/GenBank/DDBJ databases">
        <title>The genome of Eucalyptus grandis.</title>
        <authorList>
            <person name="Schmutz J."/>
            <person name="Hayes R."/>
            <person name="Myburg A."/>
            <person name="Tuskan G."/>
            <person name="Grattapaglia D."/>
            <person name="Rokhsar D.S."/>
        </authorList>
    </citation>
    <scope>NUCLEOTIDE SEQUENCE</scope>
    <source>
        <tissue evidence="12">Leaf extractions</tissue>
    </source>
</reference>
<dbReference type="PANTHER" id="PTHR47947:SF24">
    <property type="entry name" value="ISOFLAVONE 2'-HYDROXYLASE-LIKE"/>
    <property type="match status" value="1"/>
</dbReference>
<dbReference type="GO" id="GO:0004497">
    <property type="term" value="F:monooxygenase activity"/>
    <property type="evidence" value="ECO:0007669"/>
    <property type="project" value="UniProtKB-KW"/>
</dbReference>
<evidence type="ECO:0000256" key="1">
    <source>
        <dbReference type="ARBA" id="ARBA00004370"/>
    </source>
</evidence>
<dbReference type="EMBL" id="KK198761">
    <property type="protein sequence ID" value="KCW54851.1"/>
    <property type="molecule type" value="Genomic_DNA"/>
</dbReference>
<keyword evidence="6 9" id="KW-0408">Iron</keyword>
<dbReference type="Gene3D" id="1.10.630.10">
    <property type="entry name" value="Cytochrome P450"/>
    <property type="match status" value="1"/>
</dbReference>
<evidence type="ECO:0000256" key="7">
    <source>
        <dbReference type="ARBA" id="ARBA00023033"/>
    </source>
</evidence>
<dbReference type="PRINTS" id="PR00463">
    <property type="entry name" value="EP450I"/>
</dbReference>
<keyword evidence="11" id="KW-0812">Transmembrane</keyword>
<keyword evidence="7 10" id="KW-0503">Monooxygenase</keyword>
<keyword evidence="11" id="KW-1133">Transmembrane helix</keyword>
<proteinExistence type="inferred from homology"/>
<dbReference type="AlphaFoldDB" id="A0A059AMD6"/>
<dbReference type="PRINTS" id="PR00385">
    <property type="entry name" value="P450"/>
</dbReference>
<dbReference type="InterPro" id="IPR050651">
    <property type="entry name" value="Plant_Cytochrome_P450_Monoox"/>
</dbReference>
<evidence type="ECO:0000256" key="11">
    <source>
        <dbReference type="SAM" id="Phobius"/>
    </source>
</evidence>
<dbReference type="InterPro" id="IPR036396">
    <property type="entry name" value="Cyt_P450_sf"/>
</dbReference>
<accession>A0A059AMD6</accession>
<evidence type="ECO:0000256" key="2">
    <source>
        <dbReference type="ARBA" id="ARBA00010617"/>
    </source>
</evidence>
<dbReference type="GO" id="GO:0020037">
    <property type="term" value="F:heme binding"/>
    <property type="evidence" value="ECO:0007669"/>
    <property type="project" value="InterPro"/>
</dbReference>
<dbReference type="InterPro" id="IPR001128">
    <property type="entry name" value="Cyt_P450"/>
</dbReference>
<evidence type="ECO:0000256" key="10">
    <source>
        <dbReference type="RuleBase" id="RU000461"/>
    </source>
</evidence>